<evidence type="ECO:0000256" key="1">
    <source>
        <dbReference type="SAM" id="MobiDB-lite"/>
    </source>
</evidence>
<dbReference type="Proteomes" id="UP000248924">
    <property type="component" value="Unassembled WGS sequence"/>
</dbReference>
<evidence type="ECO:0000313" key="2">
    <source>
        <dbReference type="EMBL" id="PZG13392.1"/>
    </source>
</evidence>
<accession>A0A2W2DNA4</accession>
<sequence length="545" mass="57425">MMAGTAALGAGTAAADVDTRPVVVSTAYRAPQILPDLNYNVGVPGVFTLRARIADAASFVWRADDGQSGTVPADAAGQATVTIAPRLAGKQFLTVHTVARDGTEYAEYAYEFLVDDGPAVVRDPEGIVYLGATPTFHLTPRMPNVRDYLVWPYTSGGQNPEHTVTVPARADGTAEFQWYLDDTSSSFNLYAQSRDADGKLSEIRTLWTRPDPAAPRLTRTGGQDVGKPTTFTARTGMPGVVAYDVTFRDGATTTERSVAPAADGSATFTVTPTRAGEMWVSVTARNAKGLTTDASQDSWRVIDFPYISSTDFPLGILGEYGRKAPGDFQLTARLPGTTAFEWRTGAEWATLPAGPDGKATLTWTPDRTGSFTMLVRSVTADGTRSNIGAANFAVTVVNARTYSVSPSTVTTGEKRTLTIQGMFLHPRDIVEVTPAGRLPVPATIKSVDPDGSRTVVEVDFAAVPPGRASVTVKPYGGTLWATLNDAITVAPLPALAVTKAPAISGTVKVGHTVKATAGTWSPAATSVKYQWKANGVAVKGATGSS</sequence>
<dbReference type="OrthoDB" id="3439746at2"/>
<organism evidence="2 3">
    <name type="scientific">Micromonospora craterilacus</name>
    <dbReference type="NCBI Taxonomy" id="1655439"/>
    <lineage>
        <taxon>Bacteria</taxon>
        <taxon>Bacillati</taxon>
        <taxon>Actinomycetota</taxon>
        <taxon>Actinomycetes</taxon>
        <taxon>Micromonosporales</taxon>
        <taxon>Micromonosporaceae</taxon>
        <taxon>Micromonospora</taxon>
    </lineage>
</organism>
<evidence type="ECO:0000313" key="3">
    <source>
        <dbReference type="Proteomes" id="UP000248924"/>
    </source>
</evidence>
<reference evidence="2 3" key="1">
    <citation type="submission" date="2018-01" db="EMBL/GenBank/DDBJ databases">
        <title>Draft genome sequence of Jishengella sp. NA12.</title>
        <authorList>
            <person name="Sahin N."/>
            <person name="Ay H."/>
            <person name="Saygin H."/>
        </authorList>
    </citation>
    <scope>NUCLEOTIDE SEQUENCE [LARGE SCALE GENOMIC DNA]</scope>
    <source>
        <strain evidence="2 3">NA12</strain>
    </source>
</reference>
<keyword evidence="3" id="KW-1185">Reference proteome</keyword>
<comment type="caution">
    <text evidence="2">The sequence shown here is derived from an EMBL/GenBank/DDBJ whole genome shotgun (WGS) entry which is preliminary data.</text>
</comment>
<proteinExistence type="predicted"/>
<dbReference type="AlphaFoldDB" id="A0A2W2DNA4"/>
<protein>
    <submittedName>
        <fullName evidence="2">Uncharacterized protein</fullName>
    </submittedName>
</protein>
<gene>
    <name evidence="2" type="ORF">C1I95_23795</name>
</gene>
<dbReference type="RefSeq" id="WP_111216821.1">
    <property type="nucleotide sequence ID" value="NZ_POTY01000178.1"/>
</dbReference>
<dbReference type="Gene3D" id="2.60.40.2700">
    <property type="match status" value="1"/>
</dbReference>
<dbReference type="EMBL" id="POTY01000178">
    <property type="protein sequence ID" value="PZG13392.1"/>
    <property type="molecule type" value="Genomic_DNA"/>
</dbReference>
<feature type="region of interest" description="Disordered" evidence="1">
    <location>
        <begin position="211"/>
        <end position="233"/>
    </location>
</feature>
<name>A0A2W2DNA4_9ACTN</name>